<feature type="domain" description="RRM" evidence="3">
    <location>
        <begin position="4"/>
        <end position="76"/>
    </location>
</feature>
<keyword evidence="1" id="KW-0694">RNA-binding</keyword>
<dbReference type="RefSeq" id="WP_278099083.1">
    <property type="nucleotide sequence ID" value="NZ_CP091092.1"/>
</dbReference>
<dbReference type="PROSITE" id="PS50102">
    <property type="entry name" value="RRM"/>
    <property type="match status" value="1"/>
</dbReference>
<feature type="region of interest" description="Disordered" evidence="2">
    <location>
        <begin position="67"/>
        <end position="87"/>
    </location>
</feature>
<accession>A0AAF0FUP2</accession>
<evidence type="ECO:0000256" key="1">
    <source>
        <dbReference type="ARBA" id="ARBA00022884"/>
    </source>
</evidence>
<dbReference type="AlphaFoldDB" id="A0AAF0FUP2"/>
<protein>
    <submittedName>
        <fullName evidence="4">RNA-binding protein</fullName>
    </submittedName>
</protein>
<dbReference type="SMART" id="SM00360">
    <property type="entry name" value="RRM"/>
    <property type="match status" value="1"/>
</dbReference>
<dbReference type="Gene3D" id="3.30.70.330">
    <property type="match status" value="1"/>
</dbReference>
<dbReference type="GeneID" id="79950498"/>
<dbReference type="Pfam" id="PF00076">
    <property type="entry name" value="RRM_1"/>
    <property type="match status" value="1"/>
</dbReference>
<reference evidence="4" key="1">
    <citation type="submission" date="2022-01" db="EMBL/GenBank/DDBJ databases">
        <title>Complete genome of Methanomicrobium antiquum DSM 21220.</title>
        <authorList>
            <person name="Chen S.-C."/>
            <person name="You Y.-T."/>
            <person name="Zhou Y.-Z."/>
            <person name="Lai M.-C."/>
        </authorList>
    </citation>
    <scope>NUCLEOTIDE SEQUENCE</scope>
    <source>
        <strain evidence="4">DSM 21220</strain>
    </source>
</reference>
<dbReference type="InterPro" id="IPR035979">
    <property type="entry name" value="RBD_domain_sf"/>
</dbReference>
<evidence type="ECO:0000256" key="2">
    <source>
        <dbReference type="SAM" id="MobiDB-lite"/>
    </source>
</evidence>
<dbReference type="PANTHER" id="PTHR48025">
    <property type="entry name" value="OS02G0815200 PROTEIN"/>
    <property type="match status" value="1"/>
</dbReference>
<dbReference type="EMBL" id="CP091092">
    <property type="protein sequence ID" value="WFN36245.1"/>
    <property type="molecule type" value="Genomic_DNA"/>
</dbReference>
<dbReference type="InterPro" id="IPR012677">
    <property type="entry name" value="Nucleotide-bd_a/b_plait_sf"/>
</dbReference>
<dbReference type="SUPFAM" id="SSF54928">
    <property type="entry name" value="RNA-binding domain, RBD"/>
    <property type="match status" value="1"/>
</dbReference>
<dbReference type="PANTHER" id="PTHR48025:SF1">
    <property type="entry name" value="RRM DOMAIN-CONTAINING PROTEIN"/>
    <property type="match status" value="1"/>
</dbReference>
<dbReference type="GO" id="GO:0003729">
    <property type="term" value="F:mRNA binding"/>
    <property type="evidence" value="ECO:0007669"/>
    <property type="project" value="TreeGrafter"/>
</dbReference>
<gene>
    <name evidence="4" type="ORF">L1994_08830</name>
</gene>
<evidence type="ECO:0000259" key="3">
    <source>
        <dbReference type="PROSITE" id="PS50102"/>
    </source>
</evidence>
<proteinExistence type="predicted"/>
<name>A0AAF0FUP2_9EURY</name>
<dbReference type="KEGG" id="manq:L1994_08830"/>
<keyword evidence="5" id="KW-1185">Reference proteome</keyword>
<dbReference type="InterPro" id="IPR000504">
    <property type="entry name" value="RRM_dom"/>
</dbReference>
<evidence type="ECO:0000313" key="4">
    <source>
        <dbReference type="EMBL" id="WFN36245.1"/>
    </source>
</evidence>
<evidence type="ECO:0000313" key="5">
    <source>
        <dbReference type="Proteomes" id="UP001218895"/>
    </source>
</evidence>
<sequence length="87" mass="10172">METSKLYVGNLTYSVNEKQLEELFSQYGDVKSVKIIERKGFGFVEMGNVEEAEKAKEALNETVYEGRTMRIDEAQPPRPRREYNSRY</sequence>
<dbReference type="InterPro" id="IPR050502">
    <property type="entry name" value="Euk_RNA-bind_prot"/>
</dbReference>
<organism evidence="4 5">
    <name type="scientific">Methanomicrobium antiquum</name>
    <dbReference type="NCBI Taxonomy" id="487686"/>
    <lineage>
        <taxon>Archaea</taxon>
        <taxon>Methanobacteriati</taxon>
        <taxon>Methanobacteriota</taxon>
        <taxon>Stenosarchaea group</taxon>
        <taxon>Methanomicrobia</taxon>
        <taxon>Methanomicrobiales</taxon>
        <taxon>Methanomicrobiaceae</taxon>
        <taxon>Methanomicrobium</taxon>
    </lineage>
</organism>
<dbReference type="Proteomes" id="UP001218895">
    <property type="component" value="Chromosome"/>
</dbReference>